<dbReference type="EMBL" id="CP094326">
    <property type="protein sequence ID" value="UNY97249.1"/>
    <property type="molecule type" value="Genomic_DNA"/>
</dbReference>
<dbReference type="Proteomes" id="UP000829476">
    <property type="component" value="Chromosome"/>
</dbReference>
<dbReference type="PROSITE" id="PS51257">
    <property type="entry name" value="PROKAR_LIPOPROTEIN"/>
    <property type="match status" value="1"/>
</dbReference>
<dbReference type="RefSeq" id="WP_242935663.1">
    <property type="nucleotide sequence ID" value="NZ_CP094326.1"/>
</dbReference>
<proteinExistence type="predicted"/>
<protein>
    <submittedName>
        <fullName evidence="1">Uncharacterized protein</fullName>
    </submittedName>
</protein>
<gene>
    <name evidence="1" type="ORF">MQE36_09075</name>
</gene>
<dbReference type="Gene3D" id="2.60.40.2880">
    <property type="entry name" value="MmpS1-5, C-terminal soluble domain"/>
    <property type="match status" value="1"/>
</dbReference>
<dbReference type="InterPro" id="IPR038468">
    <property type="entry name" value="MmpS_C"/>
</dbReference>
<evidence type="ECO:0000313" key="1">
    <source>
        <dbReference type="EMBL" id="UNY97249.1"/>
    </source>
</evidence>
<keyword evidence="2" id="KW-1185">Reference proteome</keyword>
<sequence>MMKTINIFEPVKRLFILSVTFTGLFLVSCSGDDDGDNNSSFPKEASITYKVTSTTLDAANIFYVNEEGGQDQLTNESLPFTKKITATVERFDVFAISGVHSGESDVTTDIKVEVLVDDKVEDSSNCNSNGGYVNCSAEYVFGGEN</sequence>
<reference evidence="1 2" key="1">
    <citation type="journal article" date="2018" name="Int. J. Syst. Evol. Microbiol.">
        <title>Zhouia spongiae sp. nov., isolated from a marine sponge.</title>
        <authorList>
            <person name="Zhuang L."/>
            <person name="Lin B."/>
            <person name="Qin F."/>
            <person name="Luo L."/>
        </authorList>
    </citation>
    <scope>NUCLEOTIDE SEQUENCE [LARGE SCALE GENOMIC DNA]</scope>
    <source>
        <strain evidence="1 2">HN-Y44</strain>
    </source>
</reference>
<accession>A0ABY3YH44</accession>
<name>A0ABY3YH44_9FLAO</name>
<evidence type="ECO:0000313" key="2">
    <source>
        <dbReference type="Proteomes" id="UP000829476"/>
    </source>
</evidence>
<organism evidence="1 2">
    <name type="scientific">Zhouia spongiae</name>
    <dbReference type="NCBI Taxonomy" id="2202721"/>
    <lineage>
        <taxon>Bacteria</taxon>
        <taxon>Pseudomonadati</taxon>
        <taxon>Bacteroidota</taxon>
        <taxon>Flavobacteriia</taxon>
        <taxon>Flavobacteriales</taxon>
        <taxon>Flavobacteriaceae</taxon>
        <taxon>Zhouia</taxon>
    </lineage>
</organism>